<dbReference type="Gene3D" id="3.50.50.60">
    <property type="entry name" value="FAD/NAD(P)-binding domain"/>
    <property type="match status" value="1"/>
</dbReference>
<comment type="caution">
    <text evidence="6">The sequence shown here is derived from an EMBL/GenBank/DDBJ whole genome shotgun (WGS) entry which is preliminary data.</text>
</comment>
<evidence type="ECO:0000256" key="3">
    <source>
        <dbReference type="ARBA" id="ARBA00023002"/>
    </source>
</evidence>
<evidence type="ECO:0000256" key="4">
    <source>
        <dbReference type="ARBA" id="ARBA00023004"/>
    </source>
</evidence>
<reference evidence="6" key="2">
    <citation type="journal article" date="2021" name="PeerJ">
        <title>Extensive microbial diversity within the chicken gut microbiome revealed by metagenomics and culture.</title>
        <authorList>
            <person name="Gilroy R."/>
            <person name="Ravi A."/>
            <person name="Getino M."/>
            <person name="Pursley I."/>
            <person name="Horton D.L."/>
            <person name="Alikhan N.F."/>
            <person name="Baker D."/>
            <person name="Gharbi K."/>
            <person name="Hall N."/>
            <person name="Watson M."/>
            <person name="Adriaenssens E.M."/>
            <person name="Foster-Nyarko E."/>
            <person name="Jarju S."/>
            <person name="Secka A."/>
            <person name="Antonio M."/>
            <person name="Oren A."/>
            <person name="Chaudhuri R.R."/>
            <person name="La Ragione R."/>
            <person name="Hildebrand F."/>
            <person name="Pallen M.J."/>
        </authorList>
    </citation>
    <scope>NUCLEOTIDE SEQUENCE</scope>
    <source>
        <strain evidence="6">CHK183-6373</strain>
    </source>
</reference>
<evidence type="ECO:0000256" key="1">
    <source>
        <dbReference type="ARBA" id="ARBA00022485"/>
    </source>
</evidence>
<dbReference type="PANTHER" id="PTHR43498:SF1">
    <property type="entry name" value="COB--COM HETERODISULFIDE REDUCTASE IRON-SULFUR SUBUNIT A"/>
    <property type="match status" value="1"/>
</dbReference>
<dbReference type="SUPFAM" id="SSF49785">
    <property type="entry name" value="Galactose-binding domain-like"/>
    <property type="match status" value="1"/>
</dbReference>
<evidence type="ECO:0000313" key="6">
    <source>
        <dbReference type="EMBL" id="HIV28838.1"/>
    </source>
</evidence>
<dbReference type="InterPro" id="IPR039650">
    <property type="entry name" value="HdrA-like"/>
</dbReference>
<evidence type="ECO:0000256" key="5">
    <source>
        <dbReference type="ARBA" id="ARBA00023014"/>
    </source>
</evidence>
<keyword evidence="5" id="KW-0411">Iron-sulfur</keyword>
<dbReference type="Pfam" id="PF12831">
    <property type="entry name" value="FAD_oxidored"/>
    <property type="match status" value="1"/>
</dbReference>
<dbReference type="GO" id="GO:0016491">
    <property type="term" value="F:oxidoreductase activity"/>
    <property type="evidence" value="ECO:0007669"/>
    <property type="project" value="UniProtKB-KW"/>
</dbReference>
<dbReference type="InterPro" id="IPR036188">
    <property type="entry name" value="FAD/NAD-bd_sf"/>
</dbReference>
<organism evidence="6 7">
    <name type="scientific">Candidatus Ornithocaccomicrobium faecavium</name>
    <dbReference type="NCBI Taxonomy" id="2840890"/>
    <lineage>
        <taxon>Bacteria</taxon>
        <taxon>Bacillati</taxon>
        <taxon>Bacillota</taxon>
        <taxon>Clostridia</taxon>
        <taxon>Candidatus Ornithocaccomicrobium</taxon>
    </lineage>
</organism>
<dbReference type="InterPro" id="IPR008979">
    <property type="entry name" value="Galactose-bd-like_sf"/>
</dbReference>
<dbReference type="GO" id="GO:0051539">
    <property type="term" value="F:4 iron, 4 sulfur cluster binding"/>
    <property type="evidence" value="ECO:0007669"/>
    <property type="project" value="UniProtKB-KW"/>
</dbReference>
<accession>A0A9D1PAS9</accession>
<keyword evidence="2" id="KW-0479">Metal-binding</keyword>
<dbReference type="GO" id="GO:0046872">
    <property type="term" value="F:metal ion binding"/>
    <property type="evidence" value="ECO:0007669"/>
    <property type="project" value="UniProtKB-KW"/>
</dbReference>
<keyword evidence="1" id="KW-0004">4Fe-4S</keyword>
<keyword evidence="3" id="KW-0560">Oxidoreductase</keyword>
<evidence type="ECO:0000313" key="7">
    <source>
        <dbReference type="Proteomes" id="UP000886884"/>
    </source>
</evidence>
<proteinExistence type="predicted"/>
<evidence type="ECO:0000256" key="2">
    <source>
        <dbReference type="ARBA" id="ARBA00022723"/>
    </source>
</evidence>
<reference evidence="6" key="1">
    <citation type="submission" date="2020-10" db="EMBL/GenBank/DDBJ databases">
        <authorList>
            <person name="Gilroy R."/>
        </authorList>
    </citation>
    <scope>NUCLEOTIDE SEQUENCE</scope>
    <source>
        <strain evidence="6">CHK183-6373</strain>
    </source>
</reference>
<dbReference type="Gene3D" id="2.60.120.260">
    <property type="entry name" value="Galactose-binding domain-like"/>
    <property type="match status" value="1"/>
</dbReference>
<dbReference type="AlphaFoldDB" id="A0A9D1PAS9"/>
<gene>
    <name evidence="6" type="ORF">IAA64_12820</name>
</gene>
<sequence length="600" mass="67094">MNGSRVEREYQVVVVGGGISGVCAALASARHGAQTALIQDRPVLGGNASSEIRMHICGANREGSRENARETGIIEEILLENQARNPQHSFSVCDTILWEKCAFQENLHLYLNTRFLRAEAEEGRVRSIWAHQLTTEKDFRFSASLFIDATGDGMLAEQAGAQIMRGREGKAEFSESLAPERHDDYTMGNSILFTAKDMGHPVPFRAPAWAYHYDDADIPGHLYHNHGTVKEATSGYWWLELGGDERNSLDDYEAIRDELLKTLYGVWDHLKNQDQGCENLALDWVGFLPGKRESRRVVGEYVLRQDDLVSGRHFADNIAYGGWHLDVHPVGGFAAFHNFEEASEEERALKMLKQIYGIPYRCLLPKGMKNLLMAGRAISVTHIAFGSTRVMATCGLVGQAAGTAAALCARHNCAPAALSLSSLQAALMLDDCYLPGQRLSGSLLETARLLCSSQQVGYEAEMAVNGRLRAENGVSNCWRAAAEDPAPWLEARWPAAQRVRKIILRFDSNCSRHYCISLSAWMREHRIYAGIPEELVKDYALELFQGENRVWQARVSDNYQRLNVHILPPGMEGDRLRLTIHSSHGTECARLFQWEAYVEK</sequence>
<dbReference type="SUPFAM" id="SSF51905">
    <property type="entry name" value="FAD/NAD(P)-binding domain"/>
    <property type="match status" value="1"/>
</dbReference>
<dbReference type="Proteomes" id="UP000886884">
    <property type="component" value="Unassembled WGS sequence"/>
</dbReference>
<protein>
    <submittedName>
        <fullName evidence="6">FAD-dependent oxidoreductase</fullName>
    </submittedName>
</protein>
<keyword evidence="4" id="KW-0408">Iron</keyword>
<name>A0A9D1PAS9_9FIRM</name>
<dbReference type="EMBL" id="DVOT01000232">
    <property type="protein sequence ID" value="HIV28838.1"/>
    <property type="molecule type" value="Genomic_DNA"/>
</dbReference>
<dbReference type="PANTHER" id="PTHR43498">
    <property type="entry name" value="FERREDOXIN:COB-COM HETERODISULFIDE REDUCTASE SUBUNIT A"/>
    <property type="match status" value="1"/>
</dbReference>